<dbReference type="GO" id="GO:0016757">
    <property type="term" value="F:glycosyltransferase activity"/>
    <property type="evidence" value="ECO:0007669"/>
    <property type="project" value="UniProtKB-KW"/>
</dbReference>
<dbReference type="eggNOG" id="COG0438">
    <property type="taxonomic scope" value="Bacteria"/>
</dbReference>
<keyword evidence="2" id="KW-0808">Transferase</keyword>
<evidence type="ECO:0000256" key="1">
    <source>
        <dbReference type="ARBA" id="ARBA00022676"/>
    </source>
</evidence>
<dbReference type="SUPFAM" id="SSF53756">
    <property type="entry name" value="UDP-Glycosyltransferase/glycogen phosphorylase"/>
    <property type="match status" value="1"/>
</dbReference>
<evidence type="ECO:0000313" key="4">
    <source>
        <dbReference type="EMBL" id="EST90320.1"/>
    </source>
</evidence>
<dbReference type="PANTHER" id="PTHR12526:SF629">
    <property type="entry name" value="TEICHURONIC ACID BIOSYNTHESIS GLYCOSYLTRANSFERASE TUAH-RELATED"/>
    <property type="match status" value="1"/>
</dbReference>
<proteinExistence type="predicted"/>
<dbReference type="InterPro" id="IPR001296">
    <property type="entry name" value="Glyco_trans_1"/>
</dbReference>
<dbReference type="STRING" id="1408226.T233_00623"/>
<name>V6Q6N5_9ENTE</name>
<dbReference type="Proteomes" id="UP000018126">
    <property type="component" value="Unassembled WGS sequence"/>
</dbReference>
<protein>
    <recommendedName>
        <fullName evidence="3">Glycosyl transferase family 1 domain-containing protein</fullName>
    </recommendedName>
</protein>
<dbReference type="Pfam" id="PF00534">
    <property type="entry name" value="Glycos_transf_1"/>
    <property type="match status" value="1"/>
</dbReference>
<dbReference type="EMBL" id="AYSH01000008">
    <property type="protein sequence ID" value="EST90320.1"/>
    <property type="molecule type" value="Genomic_DNA"/>
</dbReference>
<dbReference type="PATRIC" id="fig|1408226.3.peg.607"/>
<keyword evidence="5" id="KW-1185">Reference proteome</keyword>
<comment type="caution">
    <text evidence="4">The sequence shown here is derived from an EMBL/GenBank/DDBJ whole genome shotgun (WGS) entry which is preliminary data.</text>
</comment>
<gene>
    <name evidence="4" type="ORF">T233_00623</name>
</gene>
<sequence>MTFQKKNDALLLVTNYYPYHKGEEYLESEIEYLANEFDKVFIAPTMVQKDMKKTRKVPNNCQVINTIYSGSKIEKLFQSLKRTNMCKEKNIKYRIYTNYFENRSQLMANKVLNQLDGTDFLEYENHVIYSYWLYTTARISVILKEKLIPSSKVVTRAHRYDLYEEESPFKFLPLREKLLEDLDYVYPCSDDGTNYLKEKYPLFSNKIITKRLGTEAPKKMNNLLENGVVHIVSVSACRKVKRLDRIIESLKILNDNNIKFYWTHIGDGPEKENLLDMAKEYLPTESFRFLGFLPNAEVKAFYERNSVDLFLNVSESEGVPVSIMEAMSYGIPIIATDVGGTREIVKNKVNGYLIKKDFSNEELLRIIMKYCATNSSEKIEIRNKSFEIWNNYSNCTNLYKDFSIKLKKRIY</sequence>
<accession>V6Q6N5</accession>
<evidence type="ECO:0000313" key="5">
    <source>
        <dbReference type="Proteomes" id="UP000018126"/>
    </source>
</evidence>
<dbReference type="AlphaFoldDB" id="V6Q6N5"/>
<feature type="domain" description="Glycosyl transferase family 1" evidence="3">
    <location>
        <begin position="229"/>
        <end position="373"/>
    </location>
</feature>
<dbReference type="RefSeq" id="WP_023605967.1">
    <property type="nucleotide sequence ID" value="NZ_AYSH01000008.1"/>
</dbReference>
<reference evidence="4 5" key="1">
    <citation type="journal article" date="2013" name="Genome Announc.">
        <title>High-Quality Draft Genome Sequence of Vagococcus lutrae Strain LBD1, Isolated from the Largemouth Bass Micropterus salmoides.</title>
        <authorList>
            <person name="Lebreton F."/>
            <person name="Valentino M.D."/>
            <person name="Duncan L.B."/>
            <person name="Zeng Q."/>
            <person name="Manson McGuire A."/>
            <person name="Earl A.M."/>
            <person name="Gilmore M.S."/>
        </authorList>
    </citation>
    <scope>NUCLEOTIDE SEQUENCE [LARGE SCALE GENOMIC DNA]</scope>
    <source>
        <strain evidence="4 5">LBD1</strain>
    </source>
</reference>
<keyword evidence="1" id="KW-0328">Glycosyltransferase</keyword>
<evidence type="ECO:0000256" key="2">
    <source>
        <dbReference type="ARBA" id="ARBA00022679"/>
    </source>
</evidence>
<organism evidence="4 5">
    <name type="scientific">Vagococcus lutrae LBD1</name>
    <dbReference type="NCBI Taxonomy" id="1408226"/>
    <lineage>
        <taxon>Bacteria</taxon>
        <taxon>Bacillati</taxon>
        <taxon>Bacillota</taxon>
        <taxon>Bacilli</taxon>
        <taxon>Lactobacillales</taxon>
        <taxon>Enterococcaceae</taxon>
        <taxon>Vagococcus</taxon>
    </lineage>
</organism>
<dbReference type="Gene3D" id="3.40.50.2000">
    <property type="entry name" value="Glycogen Phosphorylase B"/>
    <property type="match status" value="2"/>
</dbReference>
<evidence type="ECO:0000259" key="3">
    <source>
        <dbReference type="Pfam" id="PF00534"/>
    </source>
</evidence>
<dbReference type="PANTHER" id="PTHR12526">
    <property type="entry name" value="GLYCOSYLTRANSFERASE"/>
    <property type="match status" value="1"/>
</dbReference>